<evidence type="ECO:0000256" key="4">
    <source>
        <dbReference type="PROSITE-ProRule" id="PRU00433"/>
    </source>
</evidence>
<dbReference type="AlphaFoldDB" id="A0A9X2W1V4"/>
<evidence type="ECO:0000256" key="3">
    <source>
        <dbReference type="ARBA" id="ARBA00023004"/>
    </source>
</evidence>
<dbReference type="GO" id="GO:0046872">
    <property type="term" value="F:metal ion binding"/>
    <property type="evidence" value="ECO:0007669"/>
    <property type="project" value="UniProtKB-KW"/>
</dbReference>
<dbReference type="InterPro" id="IPR009056">
    <property type="entry name" value="Cyt_c-like_dom"/>
</dbReference>
<reference evidence="7" key="1">
    <citation type="submission" date="2022-09" db="EMBL/GenBank/DDBJ databases">
        <title>The genome sequence of Tsuneonella sp. YG55.</title>
        <authorList>
            <person name="Liu Y."/>
        </authorList>
    </citation>
    <scope>NUCLEOTIDE SEQUENCE</scope>
    <source>
        <strain evidence="7">YG55</strain>
    </source>
</reference>
<proteinExistence type="predicted"/>
<dbReference type="PROSITE" id="PS51007">
    <property type="entry name" value="CYTC"/>
    <property type="match status" value="1"/>
</dbReference>
<dbReference type="Proteomes" id="UP001142648">
    <property type="component" value="Unassembled WGS sequence"/>
</dbReference>
<organism evidence="7 8">
    <name type="scientific">Tsuneonella litorea</name>
    <dbReference type="NCBI Taxonomy" id="2976475"/>
    <lineage>
        <taxon>Bacteria</taxon>
        <taxon>Pseudomonadati</taxon>
        <taxon>Pseudomonadota</taxon>
        <taxon>Alphaproteobacteria</taxon>
        <taxon>Sphingomonadales</taxon>
        <taxon>Erythrobacteraceae</taxon>
        <taxon>Tsuneonella</taxon>
    </lineage>
</organism>
<dbReference type="GO" id="GO:0009055">
    <property type="term" value="F:electron transfer activity"/>
    <property type="evidence" value="ECO:0007669"/>
    <property type="project" value="InterPro"/>
</dbReference>
<keyword evidence="8" id="KW-1185">Reference proteome</keyword>
<dbReference type="EMBL" id="JAOAMV010000002">
    <property type="protein sequence ID" value="MCT2558415.1"/>
    <property type="molecule type" value="Genomic_DNA"/>
</dbReference>
<feature type="domain" description="Cytochrome c" evidence="6">
    <location>
        <begin position="34"/>
        <end position="115"/>
    </location>
</feature>
<dbReference type="GO" id="GO:0020037">
    <property type="term" value="F:heme binding"/>
    <property type="evidence" value="ECO:0007669"/>
    <property type="project" value="InterPro"/>
</dbReference>
<evidence type="ECO:0000256" key="2">
    <source>
        <dbReference type="ARBA" id="ARBA00022723"/>
    </source>
</evidence>
<evidence type="ECO:0000313" key="7">
    <source>
        <dbReference type="EMBL" id="MCT2558415.1"/>
    </source>
</evidence>
<feature type="signal peptide" evidence="5">
    <location>
        <begin position="1"/>
        <end position="20"/>
    </location>
</feature>
<comment type="caution">
    <text evidence="7">The sequence shown here is derived from an EMBL/GenBank/DDBJ whole genome shotgun (WGS) entry which is preliminary data.</text>
</comment>
<sequence length="123" mass="13277">MRTFFAIAACAFLAGCQSVAPRFADAGGLSDPGSLEARGYKLAVNRCSDCHSVGYGETSPVPQAPSFSAIANTPGLTSAMLAQWMRDHRNYPEEMYFEIPAEQIDELAAYVLTLRRTEAEPPG</sequence>
<evidence type="ECO:0000256" key="5">
    <source>
        <dbReference type="SAM" id="SignalP"/>
    </source>
</evidence>
<keyword evidence="2 4" id="KW-0479">Metal-binding</keyword>
<evidence type="ECO:0000259" key="6">
    <source>
        <dbReference type="PROSITE" id="PS51007"/>
    </source>
</evidence>
<dbReference type="PROSITE" id="PS51257">
    <property type="entry name" value="PROKAR_LIPOPROTEIN"/>
    <property type="match status" value="1"/>
</dbReference>
<dbReference type="InterPro" id="IPR036909">
    <property type="entry name" value="Cyt_c-like_dom_sf"/>
</dbReference>
<keyword evidence="1 4" id="KW-0349">Heme</keyword>
<protein>
    <submittedName>
        <fullName evidence="7">Cytochrome c</fullName>
    </submittedName>
</protein>
<evidence type="ECO:0000313" key="8">
    <source>
        <dbReference type="Proteomes" id="UP001142648"/>
    </source>
</evidence>
<gene>
    <name evidence="7" type="ORF">N0B51_05420</name>
</gene>
<keyword evidence="5" id="KW-0732">Signal</keyword>
<keyword evidence="3 4" id="KW-0408">Iron</keyword>
<dbReference type="Gene3D" id="1.10.760.10">
    <property type="entry name" value="Cytochrome c-like domain"/>
    <property type="match status" value="1"/>
</dbReference>
<dbReference type="Pfam" id="PF00034">
    <property type="entry name" value="Cytochrom_C"/>
    <property type="match status" value="1"/>
</dbReference>
<dbReference type="RefSeq" id="WP_259961227.1">
    <property type="nucleotide sequence ID" value="NZ_JAOAMV010000002.1"/>
</dbReference>
<evidence type="ECO:0000256" key="1">
    <source>
        <dbReference type="ARBA" id="ARBA00022617"/>
    </source>
</evidence>
<feature type="chain" id="PRO_5040918344" evidence="5">
    <location>
        <begin position="21"/>
        <end position="123"/>
    </location>
</feature>
<name>A0A9X2W1V4_9SPHN</name>
<dbReference type="SUPFAM" id="SSF46626">
    <property type="entry name" value="Cytochrome c"/>
    <property type="match status" value="1"/>
</dbReference>
<accession>A0A9X2W1V4</accession>